<evidence type="ECO:0000259" key="2">
    <source>
        <dbReference type="PROSITE" id="PS51085"/>
    </source>
</evidence>
<dbReference type="CDD" id="cd07302">
    <property type="entry name" value="CHD"/>
    <property type="match status" value="1"/>
</dbReference>
<feature type="domain" description="Guanylate cyclase" evidence="1">
    <location>
        <begin position="128"/>
        <end position="261"/>
    </location>
</feature>
<dbReference type="InterPro" id="IPR036010">
    <property type="entry name" value="2Fe-2S_ferredoxin-like_sf"/>
</dbReference>
<proteinExistence type="predicted"/>
<evidence type="ECO:0000259" key="1">
    <source>
        <dbReference type="PROSITE" id="PS50125"/>
    </source>
</evidence>
<dbReference type="InterPro" id="IPR001054">
    <property type="entry name" value="A/G_cyclase"/>
</dbReference>
<keyword evidence="4" id="KW-1185">Reference proteome</keyword>
<dbReference type="Pfam" id="PF00111">
    <property type="entry name" value="Fer2"/>
    <property type="match status" value="1"/>
</dbReference>
<protein>
    <submittedName>
        <fullName evidence="3">Adenylate/guanylate cyclase domain-containing protein</fullName>
    </submittedName>
</protein>
<dbReference type="InterPro" id="IPR050697">
    <property type="entry name" value="Adenylyl/Guanylyl_Cyclase_3/4"/>
</dbReference>
<reference evidence="3 4" key="1">
    <citation type="submission" date="2020-03" db="EMBL/GenBank/DDBJ databases">
        <authorList>
            <person name="Kim M.K."/>
        </authorList>
    </citation>
    <scope>NUCLEOTIDE SEQUENCE [LARGE SCALE GENOMIC DNA]</scope>
    <source>
        <strain evidence="3 4">BT328</strain>
    </source>
</reference>
<dbReference type="Gene3D" id="3.30.70.1230">
    <property type="entry name" value="Nucleotide cyclase"/>
    <property type="match status" value="1"/>
</dbReference>
<dbReference type="GO" id="GO:0009190">
    <property type="term" value="P:cyclic nucleotide biosynthetic process"/>
    <property type="evidence" value="ECO:0007669"/>
    <property type="project" value="InterPro"/>
</dbReference>
<dbReference type="EMBL" id="CP050063">
    <property type="protein sequence ID" value="QIP13832.1"/>
    <property type="molecule type" value="Genomic_DNA"/>
</dbReference>
<evidence type="ECO:0000313" key="3">
    <source>
        <dbReference type="EMBL" id="QIP13832.1"/>
    </source>
</evidence>
<accession>A0A6G9AMW3</accession>
<dbReference type="PROSITE" id="PS50125">
    <property type="entry name" value="GUANYLATE_CYCLASE_2"/>
    <property type="match status" value="1"/>
</dbReference>
<dbReference type="CDD" id="cd00207">
    <property type="entry name" value="fer2"/>
    <property type="match status" value="1"/>
</dbReference>
<dbReference type="PANTHER" id="PTHR43081:SF1">
    <property type="entry name" value="ADENYLATE CYCLASE, TERMINAL-DIFFERENTIATION SPECIFIC"/>
    <property type="match status" value="1"/>
</dbReference>
<dbReference type="KEGG" id="spib:G8759_15045"/>
<dbReference type="Gene3D" id="3.10.20.30">
    <property type="match status" value="1"/>
</dbReference>
<dbReference type="SUPFAM" id="SSF54292">
    <property type="entry name" value="2Fe-2S ferredoxin-like"/>
    <property type="match status" value="1"/>
</dbReference>
<dbReference type="PANTHER" id="PTHR43081">
    <property type="entry name" value="ADENYLATE CYCLASE, TERMINAL-DIFFERENTIATION SPECIFIC-RELATED"/>
    <property type="match status" value="1"/>
</dbReference>
<dbReference type="Pfam" id="PF00211">
    <property type="entry name" value="Guanylate_cyc"/>
    <property type="match status" value="1"/>
</dbReference>
<dbReference type="GO" id="GO:0004016">
    <property type="term" value="F:adenylate cyclase activity"/>
    <property type="evidence" value="ECO:0007669"/>
    <property type="project" value="UniProtKB-ARBA"/>
</dbReference>
<sequence length="324" mass="35435">MSTTPKSFRVEFAQQKSILVRANQTLLEAALTTGIPMLHSCQGNARCSTCRLLVHAGADVLSTPTAAERQLAGQMHLPPDIRLACQARLVGDGAKVTPILRDQTDIDLYLSPLAVGKSQDMGMEKELVLLFLDIRNFTHLVETHLAFDVIHLVRKLFTAFQFILQSFGGKIIESAGDSLYIVFGLEQTLTASASAAVQAGYALQSELNRLNDQYFQKYFDLSISIGIGVHQGTVISGTIYLGEQKHIVVMGHAVNVASRLQNATKEVNNDYIVSADVMDLLPRSTRVVDPITIQVRGISKPVPVYLLGQAYELSKKPLAHAYVS</sequence>
<dbReference type="AlphaFoldDB" id="A0A6G9AMW3"/>
<dbReference type="Proteomes" id="UP000501802">
    <property type="component" value="Chromosome"/>
</dbReference>
<dbReference type="SUPFAM" id="SSF55073">
    <property type="entry name" value="Nucleotide cyclase"/>
    <property type="match status" value="1"/>
</dbReference>
<dbReference type="SMART" id="SM00044">
    <property type="entry name" value="CYCc"/>
    <property type="match status" value="1"/>
</dbReference>
<dbReference type="InterPro" id="IPR001041">
    <property type="entry name" value="2Fe-2S_ferredoxin-type"/>
</dbReference>
<gene>
    <name evidence="3" type="ORF">G8759_15045</name>
</gene>
<organism evidence="3 4">
    <name type="scientific">Spirosoma aureum</name>
    <dbReference type="NCBI Taxonomy" id="2692134"/>
    <lineage>
        <taxon>Bacteria</taxon>
        <taxon>Pseudomonadati</taxon>
        <taxon>Bacteroidota</taxon>
        <taxon>Cytophagia</taxon>
        <taxon>Cytophagales</taxon>
        <taxon>Cytophagaceae</taxon>
        <taxon>Spirosoma</taxon>
    </lineage>
</organism>
<dbReference type="RefSeq" id="WP_167209282.1">
    <property type="nucleotide sequence ID" value="NZ_CP050063.1"/>
</dbReference>
<dbReference type="InterPro" id="IPR029787">
    <property type="entry name" value="Nucleotide_cyclase"/>
</dbReference>
<dbReference type="GO" id="GO:0035556">
    <property type="term" value="P:intracellular signal transduction"/>
    <property type="evidence" value="ECO:0007669"/>
    <property type="project" value="InterPro"/>
</dbReference>
<evidence type="ECO:0000313" key="4">
    <source>
        <dbReference type="Proteomes" id="UP000501802"/>
    </source>
</evidence>
<dbReference type="GO" id="GO:0051536">
    <property type="term" value="F:iron-sulfur cluster binding"/>
    <property type="evidence" value="ECO:0007669"/>
    <property type="project" value="InterPro"/>
</dbReference>
<dbReference type="InterPro" id="IPR012675">
    <property type="entry name" value="Beta-grasp_dom_sf"/>
</dbReference>
<feature type="domain" description="2Fe-2S ferredoxin-type" evidence="2">
    <location>
        <begin position="8"/>
        <end position="102"/>
    </location>
</feature>
<dbReference type="PROSITE" id="PS51085">
    <property type="entry name" value="2FE2S_FER_2"/>
    <property type="match status" value="1"/>
</dbReference>
<name>A0A6G9AMW3_9BACT</name>